<name>A0A150X8J5_ROSEK</name>
<evidence type="ECO:0000313" key="1">
    <source>
        <dbReference type="EMBL" id="KYG75055.1"/>
    </source>
</evidence>
<dbReference type="STRING" id="279360.MB14_07620"/>
<accession>A0A150X8J5</accession>
<keyword evidence="2" id="KW-1185">Reference proteome</keyword>
<comment type="caution">
    <text evidence="1">The sequence shown here is derived from an EMBL/GenBank/DDBJ whole genome shotgun (WGS) entry which is preliminary data.</text>
</comment>
<gene>
    <name evidence="1" type="ORF">MB14_07620</name>
</gene>
<proteinExistence type="predicted"/>
<organism evidence="1 2">
    <name type="scientific">Roseivirga ehrenbergii (strain DSM 102268 / JCM 13514 / KCTC 12282 / NCIMB 14502 / KMM 6017)</name>
    <dbReference type="NCBI Taxonomy" id="279360"/>
    <lineage>
        <taxon>Bacteria</taxon>
        <taxon>Pseudomonadati</taxon>
        <taxon>Bacteroidota</taxon>
        <taxon>Cytophagia</taxon>
        <taxon>Cytophagales</taxon>
        <taxon>Roseivirgaceae</taxon>
        <taxon>Roseivirga</taxon>
    </lineage>
</organism>
<dbReference type="EMBL" id="LQZQ01000045">
    <property type="protein sequence ID" value="KYG75055.1"/>
    <property type="molecule type" value="Genomic_DNA"/>
</dbReference>
<dbReference type="AlphaFoldDB" id="A0A150X8J5"/>
<dbReference type="Proteomes" id="UP000075583">
    <property type="component" value="Unassembled WGS sequence"/>
</dbReference>
<evidence type="ECO:0000313" key="2">
    <source>
        <dbReference type="Proteomes" id="UP000075583"/>
    </source>
</evidence>
<sequence length="79" mass="9334">MIVRPDQDANSWNQFVTNIQFAFRFNIYKSKYLLTGFRNKWQATATNLNIPIISKKEYEKHAEKGKTSEQWNQFGECLG</sequence>
<protein>
    <submittedName>
        <fullName evidence="1">Uncharacterized protein</fullName>
    </submittedName>
</protein>
<reference evidence="1" key="1">
    <citation type="submission" date="2016-01" db="EMBL/GenBank/DDBJ databases">
        <title>Genome sequencing of Roseivirga ehrenbergii KMM 6017.</title>
        <authorList>
            <person name="Selvaratnam C."/>
            <person name="Thevarajoo S."/>
            <person name="Goh K.M."/>
            <person name="Ee R."/>
            <person name="Chan K.-G."/>
            <person name="Chong C.S."/>
        </authorList>
    </citation>
    <scope>NUCLEOTIDE SEQUENCE [LARGE SCALE GENOMIC DNA]</scope>
    <source>
        <strain evidence="1">KMM 6017</strain>
    </source>
</reference>